<name>A0A0D6EV41_9PROT</name>
<proteinExistence type="predicted"/>
<gene>
    <name evidence="1" type="ORF">BN1208_0605</name>
</gene>
<dbReference type="InterPro" id="IPR010982">
    <property type="entry name" value="Lambda_DNA-bd_dom_sf"/>
</dbReference>
<dbReference type="SUPFAM" id="SSF47413">
    <property type="entry name" value="lambda repressor-like DNA-binding domains"/>
    <property type="match status" value="1"/>
</dbReference>
<organism evidence="1 2">
    <name type="scientific">Candidatus Methylopumilus planktonicus</name>
    <dbReference type="NCBI Taxonomy" id="1581557"/>
    <lineage>
        <taxon>Bacteria</taxon>
        <taxon>Pseudomonadati</taxon>
        <taxon>Pseudomonadota</taxon>
        <taxon>Betaproteobacteria</taxon>
        <taxon>Nitrosomonadales</taxon>
        <taxon>Methylophilaceae</taxon>
        <taxon>Candidatus Methylopumilus</taxon>
    </lineage>
</organism>
<accession>A0A0D6EV41</accession>
<dbReference type="GO" id="GO:0003677">
    <property type="term" value="F:DNA binding"/>
    <property type="evidence" value="ECO:0007669"/>
    <property type="project" value="InterPro"/>
</dbReference>
<keyword evidence="2" id="KW-1185">Reference proteome</keyword>
<dbReference type="AlphaFoldDB" id="A0A0D6EV41"/>
<dbReference type="RefSeq" id="WP_162197759.1">
    <property type="nucleotide sequence ID" value="NZ_LN827929.1"/>
</dbReference>
<dbReference type="HOGENOM" id="CLU_2554319_0_0_4"/>
<dbReference type="EMBL" id="LN827929">
    <property type="protein sequence ID" value="CEZ19492.1"/>
    <property type="molecule type" value="Genomic_DNA"/>
</dbReference>
<dbReference type="KEGG" id="mbat:BN1208_0605"/>
<protein>
    <recommendedName>
        <fullName evidence="3">XRE family transcriptional regulator</fullName>
    </recommendedName>
</protein>
<reference evidence="2" key="1">
    <citation type="submission" date="2014-12" db="EMBL/GenBank/DDBJ databases">
        <authorList>
            <person name="Salcher M.M."/>
        </authorList>
    </citation>
    <scope>NUCLEOTIDE SEQUENCE [LARGE SCALE GENOMIC DNA]</scope>
    <source>
        <strain evidence="2">MMS-10A-171</strain>
    </source>
</reference>
<evidence type="ECO:0008006" key="3">
    <source>
        <dbReference type="Google" id="ProtNLM"/>
    </source>
</evidence>
<sequence>MPTKLIYDGNILRQARIAQNKSIGDIAYTLCSSSHQISDIELNSATSYGFLRQIVIRRYAELLSIDLNTVITQFESDLDIIN</sequence>
<dbReference type="STRING" id="1581557.BN1208_0605"/>
<dbReference type="Gene3D" id="1.10.260.40">
    <property type="entry name" value="lambda repressor-like DNA-binding domains"/>
    <property type="match status" value="1"/>
</dbReference>
<dbReference type="Proteomes" id="UP000064007">
    <property type="component" value="Chromosome 1"/>
</dbReference>
<evidence type="ECO:0000313" key="1">
    <source>
        <dbReference type="EMBL" id="CEZ19492.1"/>
    </source>
</evidence>
<evidence type="ECO:0000313" key="2">
    <source>
        <dbReference type="Proteomes" id="UP000064007"/>
    </source>
</evidence>